<feature type="transmembrane region" description="Helical" evidence="1">
    <location>
        <begin position="43"/>
        <end position="62"/>
    </location>
</feature>
<reference evidence="2 3" key="1">
    <citation type="submission" date="2018-03" db="EMBL/GenBank/DDBJ databases">
        <title>Adhaeribacter sp. HMF7605 Genome sequencing and assembly.</title>
        <authorList>
            <person name="Kang H."/>
            <person name="Kang J."/>
            <person name="Cha I."/>
            <person name="Kim H."/>
            <person name="Joh K."/>
        </authorList>
    </citation>
    <scope>NUCLEOTIDE SEQUENCE [LARGE SCALE GENOMIC DNA]</scope>
    <source>
        <strain evidence="2 3">HMF7605</strain>
    </source>
</reference>
<dbReference type="Proteomes" id="UP000240357">
    <property type="component" value="Unassembled WGS sequence"/>
</dbReference>
<sequence length="63" mass="7579">MKSYFDYKYASNSLTYKTKPVITRMKPGPGKSSPKSRLFNRTFWILFLSNVFFLYILIYKFFS</sequence>
<dbReference type="AlphaFoldDB" id="A0A2T2YNI8"/>
<accession>A0A2T2YNI8</accession>
<evidence type="ECO:0000313" key="3">
    <source>
        <dbReference type="Proteomes" id="UP000240357"/>
    </source>
</evidence>
<name>A0A2T2YNI8_9BACT</name>
<evidence type="ECO:0000256" key="1">
    <source>
        <dbReference type="SAM" id="Phobius"/>
    </source>
</evidence>
<protein>
    <submittedName>
        <fullName evidence="2">Uncharacterized protein</fullName>
    </submittedName>
</protein>
<keyword evidence="1" id="KW-0472">Membrane</keyword>
<dbReference type="EMBL" id="PYFT01000001">
    <property type="protein sequence ID" value="PSR57073.1"/>
    <property type="molecule type" value="Genomic_DNA"/>
</dbReference>
<keyword evidence="1" id="KW-1133">Transmembrane helix</keyword>
<comment type="caution">
    <text evidence="2">The sequence shown here is derived from an EMBL/GenBank/DDBJ whole genome shotgun (WGS) entry which is preliminary data.</text>
</comment>
<gene>
    <name evidence="2" type="ORF">AHMF7605_28135</name>
</gene>
<keyword evidence="1" id="KW-0812">Transmembrane</keyword>
<proteinExistence type="predicted"/>
<keyword evidence="3" id="KW-1185">Reference proteome</keyword>
<evidence type="ECO:0000313" key="2">
    <source>
        <dbReference type="EMBL" id="PSR57073.1"/>
    </source>
</evidence>
<organism evidence="2 3">
    <name type="scientific">Adhaeribacter arboris</name>
    <dbReference type="NCBI Taxonomy" id="2072846"/>
    <lineage>
        <taxon>Bacteria</taxon>
        <taxon>Pseudomonadati</taxon>
        <taxon>Bacteroidota</taxon>
        <taxon>Cytophagia</taxon>
        <taxon>Cytophagales</taxon>
        <taxon>Hymenobacteraceae</taxon>
        <taxon>Adhaeribacter</taxon>
    </lineage>
</organism>